<dbReference type="Proteomes" id="UP001054837">
    <property type="component" value="Unassembled WGS sequence"/>
</dbReference>
<comment type="subcellular location">
    <subcellularLocation>
        <location evidence="2">Secreted</location>
    </subcellularLocation>
    <subcellularLocation>
        <location evidence="1">Target cell membrane</location>
    </subcellularLocation>
</comment>
<keyword evidence="9" id="KW-0677">Repeat</keyword>
<evidence type="ECO:0000256" key="2">
    <source>
        <dbReference type="ARBA" id="ARBA00004613"/>
    </source>
</evidence>
<comment type="caution">
    <text evidence="14">The sequence shown here is derived from an EMBL/GenBank/DDBJ whole genome shotgun (WGS) entry which is preliminary data.</text>
</comment>
<evidence type="ECO:0000256" key="4">
    <source>
        <dbReference type="ARBA" id="ARBA00022483"/>
    </source>
</evidence>
<dbReference type="GO" id="GO:0044231">
    <property type="term" value="C:host cell presynaptic membrane"/>
    <property type="evidence" value="ECO:0007669"/>
    <property type="project" value="UniProtKB-KW"/>
</dbReference>
<keyword evidence="6" id="KW-1052">Target cell membrane</keyword>
<dbReference type="GO" id="GO:0090729">
    <property type="term" value="F:toxin activity"/>
    <property type="evidence" value="ECO:0007669"/>
    <property type="project" value="UniProtKB-KW"/>
</dbReference>
<evidence type="ECO:0000256" key="6">
    <source>
        <dbReference type="ARBA" id="ARBA00022537"/>
    </source>
</evidence>
<dbReference type="PANTHER" id="PTHR24136">
    <property type="entry name" value="SOWAH (DROSOPHILA) HOMOLOG"/>
    <property type="match status" value="1"/>
</dbReference>
<dbReference type="AlphaFoldDB" id="A0AAV4RKP6"/>
<evidence type="ECO:0000256" key="1">
    <source>
        <dbReference type="ARBA" id="ARBA00004175"/>
    </source>
</evidence>
<evidence type="ECO:0000313" key="14">
    <source>
        <dbReference type="EMBL" id="GIY21599.1"/>
    </source>
</evidence>
<name>A0AAV4RKP6_9ARAC</name>
<evidence type="ECO:0000313" key="15">
    <source>
        <dbReference type="Proteomes" id="UP001054837"/>
    </source>
</evidence>
<keyword evidence="15" id="KW-1185">Reference proteome</keyword>
<keyword evidence="11" id="KW-0638">Presynaptic neurotoxin</keyword>
<reference evidence="14 15" key="1">
    <citation type="submission" date="2021-06" db="EMBL/GenBank/DDBJ databases">
        <title>Caerostris darwini draft genome.</title>
        <authorList>
            <person name="Kono N."/>
            <person name="Arakawa K."/>
        </authorList>
    </citation>
    <scope>NUCLEOTIDE SEQUENCE [LARGE SCALE GENOMIC DNA]</scope>
</reference>
<dbReference type="InterPro" id="IPR051573">
    <property type="entry name" value="Ankyrin-SOCS_box_domain"/>
</dbReference>
<evidence type="ECO:0000256" key="7">
    <source>
        <dbReference type="ARBA" id="ARBA00022656"/>
    </source>
</evidence>
<dbReference type="Gene3D" id="1.25.40.20">
    <property type="entry name" value="Ankyrin repeat-containing domain"/>
    <property type="match status" value="1"/>
</dbReference>
<keyword evidence="10" id="KW-0833">Ubl conjugation pathway</keyword>
<evidence type="ECO:0000256" key="12">
    <source>
        <dbReference type="ARBA" id="ARBA00023043"/>
    </source>
</evidence>
<keyword evidence="12" id="KW-0040">ANK repeat</keyword>
<accession>A0AAV4RKP6</accession>
<dbReference type="GO" id="GO:0045732">
    <property type="term" value="P:positive regulation of protein catabolic process"/>
    <property type="evidence" value="ECO:0007669"/>
    <property type="project" value="TreeGrafter"/>
</dbReference>
<protein>
    <submittedName>
        <fullName evidence="14">Uncharacterized protein</fullName>
    </submittedName>
</protein>
<dbReference type="GO" id="GO:0044218">
    <property type="term" value="C:other organism cell membrane"/>
    <property type="evidence" value="ECO:0007669"/>
    <property type="project" value="UniProtKB-KW"/>
</dbReference>
<dbReference type="GO" id="GO:0006887">
    <property type="term" value="P:exocytosis"/>
    <property type="evidence" value="ECO:0007669"/>
    <property type="project" value="UniProtKB-KW"/>
</dbReference>
<keyword evidence="13" id="KW-0472">Membrane</keyword>
<keyword evidence="7" id="KW-0800">Toxin</keyword>
<evidence type="ECO:0000256" key="13">
    <source>
        <dbReference type="ARBA" id="ARBA00023298"/>
    </source>
</evidence>
<evidence type="ECO:0000256" key="3">
    <source>
        <dbReference type="ARBA" id="ARBA00005949"/>
    </source>
</evidence>
<keyword evidence="4" id="KW-0268">Exocytosis</keyword>
<dbReference type="InterPro" id="IPR036770">
    <property type="entry name" value="Ankyrin_rpt-contain_sf"/>
</dbReference>
<dbReference type="PANTHER" id="PTHR24136:SF18">
    <property type="entry name" value="ANKYRIN REPEAT AND SOCS BOX PROTEIN 5"/>
    <property type="match status" value="1"/>
</dbReference>
<gene>
    <name evidence="14" type="ORF">CDAR_471301</name>
</gene>
<proteinExistence type="inferred from homology"/>
<evidence type="ECO:0000256" key="9">
    <source>
        <dbReference type="ARBA" id="ARBA00022737"/>
    </source>
</evidence>
<dbReference type="Pfam" id="PF00023">
    <property type="entry name" value="Ank"/>
    <property type="match status" value="2"/>
</dbReference>
<sequence length="109" mass="11861">MGTDVHIPQSVRTPSHEACQLNEVECAEILLKYEANINSFTSGLSNGSIACTELLLKMGTDVHIPQSVRTPSHEACQLNEVECAEILLKYEANGRFPIEVPGAEVVPIN</sequence>
<keyword evidence="5" id="KW-0964">Secreted</keyword>
<comment type="similarity">
    <text evidence="3">Belongs to the ankyrin SOCS box (ASB) family.</text>
</comment>
<evidence type="ECO:0000256" key="10">
    <source>
        <dbReference type="ARBA" id="ARBA00022786"/>
    </source>
</evidence>
<evidence type="ECO:0000256" key="5">
    <source>
        <dbReference type="ARBA" id="ARBA00022525"/>
    </source>
</evidence>
<keyword evidence="8" id="KW-0528">Neurotoxin</keyword>
<evidence type="ECO:0000256" key="8">
    <source>
        <dbReference type="ARBA" id="ARBA00022699"/>
    </source>
</evidence>
<dbReference type="SUPFAM" id="SSF48403">
    <property type="entry name" value="Ankyrin repeat"/>
    <property type="match status" value="1"/>
</dbReference>
<dbReference type="GO" id="GO:0005576">
    <property type="term" value="C:extracellular region"/>
    <property type="evidence" value="ECO:0007669"/>
    <property type="project" value="UniProtKB-SubCell"/>
</dbReference>
<keyword evidence="13" id="KW-1053">Target membrane</keyword>
<organism evidence="14 15">
    <name type="scientific">Caerostris darwini</name>
    <dbReference type="NCBI Taxonomy" id="1538125"/>
    <lineage>
        <taxon>Eukaryota</taxon>
        <taxon>Metazoa</taxon>
        <taxon>Ecdysozoa</taxon>
        <taxon>Arthropoda</taxon>
        <taxon>Chelicerata</taxon>
        <taxon>Arachnida</taxon>
        <taxon>Araneae</taxon>
        <taxon>Araneomorphae</taxon>
        <taxon>Entelegynae</taxon>
        <taxon>Araneoidea</taxon>
        <taxon>Araneidae</taxon>
        <taxon>Caerostris</taxon>
    </lineage>
</organism>
<dbReference type="GO" id="GO:0016567">
    <property type="term" value="P:protein ubiquitination"/>
    <property type="evidence" value="ECO:0007669"/>
    <property type="project" value="TreeGrafter"/>
</dbReference>
<evidence type="ECO:0000256" key="11">
    <source>
        <dbReference type="ARBA" id="ARBA00023028"/>
    </source>
</evidence>
<dbReference type="EMBL" id="BPLQ01006330">
    <property type="protein sequence ID" value="GIY21599.1"/>
    <property type="molecule type" value="Genomic_DNA"/>
</dbReference>
<dbReference type="InterPro" id="IPR002110">
    <property type="entry name" value="Ankyrin_rpt"/>
</dbReference>